<comment type="caution">
    <text evidence="1">The sequence shown here is derived from an EMBL/GenBank/DDBJ whole genome shotgun (WGS) entry which is preliminary data.</text>
</comment>
<protein>
    <submittedName>
        <fullName evidence="1">Uncharacterized protein</fullName>
    </submittedName>
</protein>
<dbReference type="AlphaFoldDB" id="A0AAV5SLN0"/>
<evidence type="ECO:0000313" key="1">
    <source>
        <dbReference type="EMBL" id="GMS82259.1"/>
    </source>
</evidence>
<reference evidence="1" key="1">
    <citation type="submission" date="2023-10" db="EMBL/GenBank/DDBJ databases">
        <title>Genome assembly of Pristionchus species.</title>
        <authorList>
            <person name="Yoshida K."/>
            <person name="Sommer R.J."/>
        </authorList>
    </citation>
    <scope>NUCLEOTIDE SEQUENCE</scope>
    <source>
        <strain evidence="1">RS0144</strain>
    </source>
</reference>
<sequence>MIPKAPKRMKMSTDITMRKMTHITSLSVHSFVFTLITAGAVVVWKAAMIMVGHWTSTSRGGDR</sequence>
<gene>
    <name evidence="1" type="ORF">PENTCL1PPCAC_4434</name>
</gene>
<organism evidence="1 2">
    <name type="scientific">Pristionchus entomophagus</name>
    <dbReference type="NCBI Taxonomy" id="358040"/>
    <lineage>
        <taxon>Eukaryota</taxon>
        <taxon>Metazoa</taxon>
        <taxon>Ecdysozoa</taxon>
        <taxon>Nematoda</taxon>
        <taxon>Chromadorea</taxon>
        <taxon>Rhabditida</taxon>
        <taxon>Rhabditina</taxon>
        <taxon>Diplogasteromorpha</taxon>
        <taxon>Diplogasteroidea</taxon>
        <taxon>Neodiplogasteridae</taxon>
        <taxon>Pristionchus</taxon>
    </lineage>
</organism>
<accession>A0AAV5SLN0</accession>
<keyword evidence="2" id="KW-1185">Reference proteome</keyword>
<evidence type="ECO:0000313" key="2">
    <source>
        <dbReference type="Proteomes" id="UP001432027"/>
    </source>
</evidence>
<dbReference type="Proteomes" id="UP001432027">
    <property type="component" value="Unassembled WGS sequence"/>
</dbReference>
<dbReference type="EMBL" id="BTSX01000002">
    <property type="protein sequence ID" value="GMS82259.1"/>
    <property type="molecule type" value="Genomic_DNA"/>
</dbReference>
<name>A0AAV5SLN0_9BILA</name>
<proteinExistence type="predicted"/>